<evidence type="ECO:0000313" key="8">
    <source>
        <dbReference type="Proteomes" id="UP000655830"/>
    </source>
</evidence>
<dbReference type="CDD" id="cd06347">
    <property type="entry name" value="PBP1_ABC_LivK_ligand_binding-like"/>
    <property type="match status" value="1"/>
</dbReference>
<proteinExistence type="inferred from homology"/>
<sequence length="383" mass="40861">MKTRKLLAIALVAMMGTLSFVGCQKADASSDTIKIGGSFDLTGEAAQYGIATSNGVKLAIDEYNANGGVLGKQIEFILEDNKASQVDATNAFKKLVDNNKVIGFIGSDISSTTETIANLAAEKNIPMITPTGTKLGITTIGPNIFRACYVDPAQGELLAKFATEDLKAQTAAIMINSEQDYSTGIAEAFEAAFTAEGGTVVEKVNYGKNDVDFKPILANIKNANADVVVIPDYYETIATLITQAREIGITSTCIGGDGWDGVTEKTVNNPEVVEGSYFVNHYTVEDDAVIVQDFISNYKATYDAEPNAFAALGYDAAKILIEAIKTCESTEADAITAAMQNTSLDCVTGHITFDENRNPVKSVSVIEIKEGQNTLYKKLDAVK</sequence>
<evidence type="ECO:0000259" key="6">
    <source>
        <dbReference type="Pfam" id="PF13458"/>
    </source>
</evidence>
<keyword evidence="3 5" id="KW-0732">Signal</keyword>
<keyword evidence="8" id="KW-1185">Reference proteome</keyword>
<dbReference type="InterPro" id="IPR028082">
    <property type="entry name" value="Peripla_BP_I"/>
</dbReference>
<protein>
    <submittedName>
        <fullName evidence="7">ABC transporter substrate-binding protein</fullName>
    </submittedName>
</protein>
<dbReference type="Gene3D" id="3.40.50.2300">
    <property type="match status" value="2"/>
</dbReference>
<feature type="signal peptide" evidence="5">
    <location>
        <begin position="1"/>
        <end position="21"/>
    </location>
</feature>
<comment type="caution">
    <text evidence="7">The sequence shown here is derived from an EMBL/GenBank/DDBJ whole genome shotgun (WGS) entry which is preliminary data.</text>
</comment>
<evidence type="ECO:0000256" key="3">
    <source>
        <dbReference type="ARBA" id="ARBA00022729"/>
    </source>
</evidence>
<name>A0A926EKU4_9FIRM</name>
<dbReference type="EMBL" id="JACRSY010000019">
    <property type="protein sequence ID" value="MBC8580335.1"/>
    <property type="molecule type" value="Genomic_DNA"/>
</dbReference>
<dbReference type="PROSITE" id="PS51257">
    <property type="entry name" value="PROKAR_LIPOPROTEIN"/>
    <property type="match status" value="1"/>
</dbReference>
<organism evidence="7 8">
    <name type="scientific">Zhenhengia yiwuensis</name>
    <dbReference type="NCBI Taxonomy" id="2763666"/>
    <lineage>
        <taxon>Bacteria</taxon>
        <taxon>Bacillati</taxon>
        <taxon>Bacillota</taxon>
        <taxon>Clostridia</taxon>
        <taxon>Lachnospirales</taxon>
        <taxon>Lachnospiraceae</taxon>
        <taxon>Zhenhengia</taxon>
    </lineage>
</organism>
<dbReference type="RefSeq" id="WP_177669894.1">
    <property type="nucleotide sequence ID" value="NZ_JACRSY010000019.1"/>
</dbReference>
<dbReference type="PANTHER" id="PTHR30483">
    <property type="entry name" value="LEUCINE-SPECIFIC-BINDING PROTEIN"/>
    <property type="match status" value="1"/>
</dbReference>
<reference evidence="7" key="1">
    <citation type="submission" date="2020-08" db="EMBL/GenBank/DDBJ databases">
        <title>Genome public.</title>
        <authorList>
            <person name="Liu C."/>
            <person name="Sun Q."/>
        </authorList>
    </citation>
    <scope>NUCLEOTIDE SEQUENCE</scope>
    <source>
        <strain evidence="7">NSJ-12</strain>
    </source>
</reference>
<dbReference type="Pfam" id="PF13458">
    <property type="entry name" value="Peripla_BP_6"/>
    <property type="match status" value="1"/>
</dbReference>
<evidence type="ECO:0000256" key="5">
    <source>
        <dbReference type="SAM" id="SignalP"/>
    </source>
</evidence>
<keyword evidence="4" id="KW-0029">Amino-acid transport</keyword>
<gene>
    <name evidence="7" type="ORF">H8718_12435</name>
</gene>
<accession>A0A926EKU4</accession>
<dbReference type="PRINTS" id="PR00337">
    <property type="entry name" value="LEUILEVALBP"/>
</dbReference>
<keyword evidence="2" id="KW-0813">Transport</keyword>
<dbReference type="InterPro" id="IPR051010">
    <property type="entry name" value="BCAA_transport"/>
</dbReference>
<dbReference type="InterPro" id="IPR028081">
    <property type="entry name" value="Leu-bd"/>
</dbReference>
<evidence type="ECO:0000256" key="2">
    <source>
        <dbReference type="ARBA" id="ARBA00022448"/>
    </source>
</evidence>
<dbReference type="SUPFAM" id="SSF53822">
    <property type="entry name" value="Periplasmic binding protein-like I"/>
    <property type="match status" value="1"/>
</dbReference>
<feature type="chain" id="PRO_5039431189" evidence="5">
    <location>
        <begin position="22"/>
        <end position="383"/>
    </location>
</feature>
<feature type="domain" description="Leucine-binding protein" evidence="6">
    <location>
        <begin position="32"/>
        <end position="371"/>
    </location>
</feature>
<dbReference type="GO" id="GO:0006865">
    <property type="term" value="P:amino acid transport"/>
    <property type="evidence" value="ECO:0007669"/>
    <property type="project" value="UniProtKB-KW"/>
</dbReference>
<dbReference type="PANTHER" id="PTHR30483:SF6">
    <property type="entry name" value="PERIPLASMIC BINDING PROTEIN OF ABC TRANSPORTER FOR NATURAL AMINO ACIDS"/>
    <property type="match status" value="1"/>
</dbReference>
<dbReference type="Proteomes" id="UP000655830">
    <property type="component" value="Unassembled WGS sequence"/>
</dbReference>
<dbReference type="AlphaFoldDB" id="A0A926EKU4"/>
<comment type="similarity">
    <text evidence="1">Belongs to the leucine-binding protein family.</text>
</comment>
<evidence type="ECO:0000313" key="7">
    <source>
        <dbReference type="EMBL" id="MBC8580335.1"/>
    </source>
</evidence>
<dbReference type="InterPro" id="IPR000709">
    <property type="entry name" value="Leu_Ile_Val-bd"/>
</dbReference>
<evidence type="ECO:0000256" key="1">
    <source>
        <dbReference type="ARBA" id="ARBA00010062"/>
    </source>
</evidence>
<evidence type="ECO:0000256" key="4">
    <source>
        <dbReference type="ARBA" id="ARBA00022970"/>
    </source>
</evidence>